<evidence type="ECO:0000256" key="5">
    <source>
        <dbReference type="ARBA" id="ARBA00022833"/>
    </source>
</evidence>
<dbReference type="InterPro" id="IPR059039">
    <property type="entry name" value="ZNF380_CC"/>
</dbReference>
<dbReference type="GO" id="GO:0033314">
    <property type="term" value="P:mitotic DNA replication checkpoint signaling"/>
    <property type="evidence" value="ECO:0007669"/>
    <property type="project" value="TreeGrafter"/>
</dbReference>
<proteinExistence type="predicted"/>
<evidence type="ECO:0000256" key="1">
    <source>
        <dbReference type="ARBA" id="ARBA00004324"/>
    </source>
</evidence>
<dbReference type="GO" id="GO:0033260">
    <property type="term" value="P:nuclear DNA replication"/>
    <property type="evidence" value="ECO:0007669"/>
    <property type="project" value="TreeGrafter"/>
</dbReference>
<feature type="compositionally biased region" description="Acidic residues" evidence="7">
    <location>
        <begin position="260"/>
        <end position="269"/>
    </location>
</feature>
<feature type="region of interest" description="Disordered" evidence="7">
    <location>
        <begin position="122"/>
        <end position="142"/>
    </location>
</feature>
<dbReference type="GO" id="GO:0005681">
    <property type="term" value="C:spliceosomal complex"/>
    <property type="evidence" value="ECO:0007669"/>
    <property type="project" value="InterPro"/>
</dbReference>
<dbReference type="Gene3D" id="3.30.160.60">
    <property type="entry name" value="Classic Zinc Finger"/>
    <property type="match status" value="1"/>
</dbReference>
<comment type="subcellular location">
    <subcellularLocation>
        <location evidence="1">Nucleus speckle</location>
    </subcellularLocation>
</comment>
<dbReference type="GO" id="GO:0008270">
    <property type="term" value="F:zinc ion binding"/>
    <property type="evidence" value="ECO:0007669"/>
    <property type="project" value="UniProtKB-KW"/>
</dbReference>
<feature type="region of interest" description="Disordered" evidence="7">
    <location>
        <begin position="52"/>
        <end position="96"/>
    </location>
</feature>
<evidence type="ECO:0000256" key="4">
    <source>
        <dbReference type="ARBA" id="ARBA00022771"/>
    </source>
</evidence>
<feature type="region of interest" description="Disordered" evidence="7">
    <location>
        <begin position="260"/>
        <end position="283"/>
    </location>
</feature>
<dbReference type="GO" id="GO:0003676">
    <property type="term" value="F:nucleic acid binding"/>
    <property type="evidence" value="ECO:0007669"/>
    <property type="project" value="InterPro"/>
</dbReference>
<evidence type="ECO:0000256" key="3">
    <source>
        <dbReference type="ARBA" id="ARBA00022723"/>
    </source>
</evidence>
<feature type="compositionally biased region" description="Acidic residues" evidence="7">
    <location>
        <begin position="217"/>
        <end position="229"/>
    </location>
</feature>
<name>A0A915DUM5_9BILA</name>
<keyword evidence="3" id="KW-0479">Metal-binding</keyword>
<evidence type="ECO:0000256" key="6">
    <source>
        <dbReference type="ARBA" id="ARBA00023242"/>
    </source>
</evidence>
<dbReference type="PANTHER" id="PTHR13278:SF0">
    <property type="entry name" value="ZINC FINGER PROTEIN 830"/>
    <property type="match status" value="1"/>
</dbReference>
<keyword evidence="5" id="KW-0862">Zinc</keyword>
<sequence length="283" mass="32894">MSTTLFKDLKNGFYMCNICAVQVKAKIWTAHANGRKHRENVEKFKRAVAGSQKAAAKRKLEAEEQVESKKHKESSSDEDEEEEKEQPQYSAKTPWQVEVAEKNNEHKIMSSSVKVIEGVPEGFFDNQDMNSRVRGTMEKQKNLESEVEKFLKEVAEEDNQKEEVEDAEIETNAVQKELELIDEQMERWKAINELEIKKEETLEKAKNFNQKPNFDPMEQDESDSDEDFDFNSIDWRTKVPEGGLMLQEARAWLDVYQDDEIDAEQDEENGYLSDDSLNFEFDG</sequence>
<dbReference type="WBParaSite" id="jg23124">
    <property type="protein sequence ID" value="jg23124"/>
    <property type="gene ID" value="jg23124"/>
</dbReference>
<feature type="domain" description="U1-type" evidence="8">
    <location>
        <begin position="11"/>
        <end position="44"/>
    </location>
</feature>
<organism evidence="9 10">
    <name type="scientific">Ditylenchus dipsaci</name>
    <dbReference type="NCBI Taxonomy" id="166011"/>
    <lineage>
        <taxon>Eukaryota</taxon>
        <taxon>Metazoa</taxon>
        <taxon>Ecdysozoa</taxon>
        <taxon>Nematoda</taxon>
        <taxon>Chromadorea</taxon>
        <taxon>Rhabditida</taxon>
        <taxon>Tylenchina</taxon>
        <taxon>Tylenchomorpha</taxon>
        <taxon>Sphaerularioidea</taxon>
        <taxon>Anguinidae</taxon>
        <taxon>Anguininae</taxon>
        <taxon>Ditylenchus</taxon>
    </lineage>
</organism>
<evidence type="ECO:0000313" key="10">
    <source>
        <dbReference type="WBParaSite" id="jg23124"/>
    </source>
</evidence>
<reference evidence="10" key="1">
    <citation type="submission" date="2022-11" db="UniProtKB">
        <authorList>
            <consortium name="WormBaseParasite"/>
        </authorList>
    </citation>
    <scope>IDENTIFICATION</scope>
</reference>
<dbReference type="InterPro" id="IPR003604">
    <property type="entry name" value="Matrin/U1-like-C_Znf_C2H2"/>
</dbReference>
<keyword evidence="6" id="KW-0539">Nucleus</keyword>
<keyword evidence="2" id="KW-0217">Developmental protein</keyword>
<feature type="region of interest" description="Disordered" evidence="7">
    <location>
        <begin position="206"/>
        <end position="229"/>
    </location>
</feature>
<evidence type="ECO:0000256" key="7">
    <source>
        <dbReference type="SAM" id="MobiDB-lite"/>
    </source>
</evidence>
<dbReference type="AlphaFoldDB" id="A0A915DUM5"/>
<keyword evidence="4" id="KW-0863">Zinc-finger</keyword>
<feature type="compositionally biased region" description="Basic and acidic residues" evidence="7">
    <location>
        <begin position="58"/>
        <end position="75"/>
    </location>
</feature>
<dbReference type="GO" id="GO:0016607">
    <property type="term" value="C:nuclear speck"/>
    <property type="evidence" value="ECO:0007669"/>
    <property type="project" value="UniProtKB-SubCell"/>
</dbReference>
<dbReference type="InterPro" id="IPR040050">
    <property type="entry name" value="ZNF830-like"/>
</dbReference>
<dbReference type="Proteomes" id="UP000887574">
    <property type="component" value="Unplaced"/>
</dbReference>
<dbReference type="GO" id="GO:0044773">
    <property type="term" value="P:mitotic DNA damage checkpoint signaling"/>
    <property type="evidence" value="ECO:0007669"/>
    <property type="project" value="TreeGrafter"/>
</dbReference>
<dbReference type="SMART" id="SM00451">
    <property type="entry name" value="ZnF_U1"/>
    <property type="match status" value="1"/>
</dbReference>
<dbReference type="Pfam" id="PF23406">
    <property type="entry name" value="ZNF380_CC"/>
    <property type="match status" value="1"/>
</dbReference>
<evidence type="ECO:0000259" key="8">
    <source>
        <dbReference type="SMART" id="SM00451"/>
    </source>
</evidence>
<keyword evidence="9" id="KW-1185">Reference proteome</keyword>
<protein>
    <submittedName>
        <fullName evidence="10">U1-type domain-containing protein</fullName>
    </submittedName>
</protein>
<evidence type="ECO:0000313" key="9">
    <source>
        <dbReference type="Proteomes" id="UP000887574"/>
    </source>
</evidence>
<evidence type="ECO:0000256" key="2">
    <source>
        <dbReference type="ARBA" id="ARBA00022473"/>
    </source>
</evidence>
<dbReference type="PANTHER" id="PTHR13278">
    <property type="entry name" value="ZINC FINGER PROTEIN 830"/>
    <property type="match status" value="1"/>
</dbReference>
<accession>A0A915DUM5</accession>